<comment type="caution">
    <text evidence="1">The sequence shown here is derived from an EMBL/GenBank/DDBJ whole genome shotgun (WGS) entry which is preliminary data.</text>
</comment>
<accession>A0A0F9DDE7</accession>
<evidence type="ECO:0008006" key="2">
    <source>
        <dbReference type="Google" id="ProtNLM"/>
    </source>
</evidence>
<dbReference type="AlphaFoldDB" id="A0A0F9DDE7"/>
<dbReference type="Gene3D" id="3.90.25.10">
    <property type="entry name" value="UDP-galactose 4-epimerase, domain 1"/>
    <property type="match status" value="1"/>
</dbReference>
<evidence type="ECO:0000313" key="1">
    <source>
        <dbReference type="EMBL" id="KKL15801.1"/>
    </source>
</evidence>
<gene>
    <name evidence="1" type="ORF">LCGC14_2501980</name>
</gene>
<protein>
    <recommendedName>
        <fullName evidence="2">NAD(P)-binding domain-containing protein</fullName>
    </recommendedName>
</protein>
<feature type="non-terminal residue" evidence="1">
    <location>
        <position position="1"/>
    </location>
</feature>
<name>A0A0F9DDE7_9ZZZZ</name>
<organism evidence="1">
    <name type="scientific">marine sediment metagenome</name>
    <dbReference type="NCBI Taxonomy" id="412755"/>
    <lineage>
        <taxon>unclassified sequences</taxon>
        <taxon>metagenomes</taxon>
        <taxon>ecological metagenomes</taxon>
    </lineage>
</organism>
<reference evidence="1" key="1">
    <citation type="journal article" date="2015" name="Nature">
        <title>Complex archaea that bridge the gap between prokaryotes and eukaryotes.</title>
        <authorList>
            <person name="Spang A."/>
            <person name="Saw J.H."/>
            <person name="Jorgensen S.L."/>
            <person name="Zaremba-Niedzwiedzka K."/>
            <person name="Martijn J."/>
            <person name="Lind A.E."/>
            <person name="van Eijk R."/>
            <person name="Schleper C."/>
            <person name="Guy L."/>
            <person name="Ettema T.J."/>
        </authorList>
    </citation>
    <scope>NUCLEOTIDE SEQUENCE</scope>
</reference>
<dbReference type="EMBL" id="LAZR01039923">
    <property type="protein sequence ID" value="KKL15801.1"/>
    <property type="molecule type" value="Genomic_DNA"/>
</dbReference>
<dbReference type="InterPro" id="IPR036291">
    <property type="entry name" value="NAD(P)-bd_dom_sf"/>
</dbReference>
<dbReference type="SUPFAM" id="SSF51735">
    <property type="entry name" value="NAD(P)-binding Rossmann-fold domains"/>
    <property type="match status" value="1"/>
</dbReference>
<sequence>IRPPRVGDVDHTLADISSAKKVLGYHPTVDFEKQVRTMAEWYKKDYACEVASQTIQSS</sequence>
<proteinExistence type="predicted"/>